<comment type="similarity">
    <text evidence="2">Belongs to the ABC transporter superfamily.</text>
</comment>
<dbReference type="PROSITE" id="PS50893">
    <property type="entry name" value="ABC_TRANSPORTER_2"/>
    <property type="match status" value="1"/>
</dbReference>
<dbReference type="Pfam" id="PF08352">
    <property type="entry name" value="oligo_HPY"/>
    <property type="match status" value="1"/>
</dbReference>
<dbReference type="SMART" id="SM00382">
    <property type="entry name" value="AAA"/>
    <property type="match status" value="1"/>
</dbReference>
<evidence type="ECO:0000256" key="1">
    <source>
        <dbReference type="ARBA" id="ARBA00004417"/>
    </source>
</evidence>
<proteinExistence type="inferred from homology"/>
<dbReference type="InterPro" id="IPR003593">
    <property type="entry name" value="AAA+_ATPase"/>
</dbReference>
<evidence type="ECO:0000313" key="7">
    <source>
        <dbReference type="EMBL" id="MEK0084092.1"/>
    </source>
</evidence>
<dbReference type="RefSeq" id="WP_418159939.1">
    <property type="nucleotide sequence ID" value="NZ_JBBLZC010000012.1"/>
</dbReference>
<keyword evidence="5 7" id="KW-0067">ATP-binding</keyword>
<feature type="domain" description="ABC transporter" evidence="6">
    <location>
        <begin position="5"/>
        <end position="248"/>
    </location>
</feature>
<evidence type="ECO:0000256" key="4">
    <source>
        <dbReference type="ARBA" id="ARBA00022741"/>
    </source>
</evidence>
<dbReference type="PANTHER" id="PTHR43776:SF7">
    <property type="entry name" value="D,D-DIPEPTIDE TRANSPORT ATP-BINDING PROTEIN DDPF-RELATED"/>
    <property type="match status" value="1"/>
</dbReference>
<accession>A0ABU8XVW3</accession>
<gene>
    <name evidence="7" type="ORF">U1T56_13085</name>
</gene>
<dbReference type="NCBIfam" id="TIGR01727">
    <property type="entry name" value="oligo_HPY"/>
    <property type="match status" value="1"/>
</dbReference>
<dbReference type="GO" id="GO:0005524">
    <property type="term" value="F:ATP binding"/>
    <property type="evidence" value="ECO:0007669"/>
    <property type="project" value="UniProtKB-KW"/>
</dbReference>
<evidence type="ECO:0000313" key="8">
    <source>
        <dbReference type="Proteomes" id="UP001375743"/>
    </source>
</evidence>
<keyword evidence="8" id="KW-1185">Reference proteome</keyword>
<sequence>MTALLEVEGLVQHFPIGHGKVVQAVNGVDFTVAAGETLALVGESGSGKTTIGRCVLGLIRPTGGVIRFKGEPMGGRRTVRSPSLRGRMQLVFQEPAESLDPRIVVGETIGEPLVALGRNRAEREQAVRLAARRVGLPERLLDRYPAELSMGLQQRIGIARAIVSDPELIVLDEPTSALDPSARAEIIDLLIRLQKELGTAYLFISHDLSTVRYLSHRVAVLYLGSIVEEGPAAELFAQPRHPYSVGLLASVLLPNPALRRESTIRLEGEIPSPIDLPTGCPLEGRCPLAIPRCSDMPPADPVAPGHRVRCWRHQDVAAVAQTMDYFERFQIEAERILTPATGRERGTWAS</sequence>
<dbReference type="PANTHER" id="PTHR43776">
    <property type="entry name" value="TRANSPORT ATP-BINDING PROTEIN"/>
    <property type="match status" value="1"/>
</dbReference>
<dbReference type="EMBL" id="JBBLZC010000012">
    <property type="protein sequence ID" value="MEK0084092.1"/>
    <property type="molecule type" value="Genomic_DNA"/>
</dbReference>
<comment type="subcellular location">
    <subcellularLocation>
        <location evidence="1">Cell inner membrane</location>
        <topology evidence="1">Peripheral membrane protein</topology>
    </subcellularLocation>
</comment>
<keyword evidence="3" id="KW-0813">Transport</keyword>
<reference evidence="7 8" key="1">
    <citation type="submission" date="2024-01" db="EMBL/GenBank/DDBJ databases">
        <title>Multi-omics insights into the function and evolution of sodium benzoate biodegradation pathways in Benzoatithermus flavus gen. nov., sp. nov. from hot spring.</title>
        <authorList>
            <person name="Hu C.-J."/>
            <person name="Li W.-J."/>
        </authorList>
    </citation>
    <scope>NUCLEOTIDE SEQUENCE [LARGE SCALE GENOMIC DNA]</scope>
    <source>
        <strain evidence="7 8">SYSU G07066</strain>
    </source>
</reference>
<dbReference type="CDD" id="cd03257">
    <property type="entry name" value="ABC_NikE_OppD_transporters"/>
    <property type="match status" value="1"/>
</dbReference>
<comment type="caution">
    <text evidence="7">The sequence shown here is derived from an EMBL/GenBank/DDBJ whole genome shotgun (WGS) entry which is preliminary data.</text>
</comment>
<evidence type="ECO:0000256" key="3">
    <source>
        <dbReference type="ARBA" id="ARBA00022448"/>
    </source>
</evidence>
<organism evidence="7 8">
    <name type="scientific">Benzoatithermus flavus</name>
    <dbReference type="NCBI Taxonomy" id="3108223"/>
    <lineage>
        <taxon>Bacteria</taxon>
        <taxon>Pseudomonadati</taxon>
        <taxon>Pseudomonadota</taxon>
        <taxon>Alphaproteobacteria</taxon>
        <taxon>Geminicoccales</taxon>
        <taxon>Geminicoccaceae</taxon>
        <taxon>Benzoatithermus</taxon>
    </lineage>
</organism>
<dbReference type="InterPro" id="IPR013563">
    <property type="entry name" value="Oligopep_ABC_C"/>
</dbReference>
<dbReference type="InterPro" id="IPR050319">
    <property type="entry name" value="ABC_transp_ATP-bind"/>
</dbReference>
<dbReference type="Pfam" id="PF00005">
    <property type="entry name" value="ABC_tran"/>
    <property type="match status" value="1"/>
</dbReference>
<evidence type="ECO:0000256" key="2">
    <source>
        <dbReference type="ARBA" id="ARBA00005417"/>
    </source>
</evidence>
<keyword evidence="4" id="KW-0547">Nucleotide-binding</keyword>
<evidence type="ECO:0000256" key="5">
    <source>
        <dbReference type="ARBA" id="ARBA00022840"/>
    </source>
</evidence>
<dbReference type="Proteomes" id="UP001375743">
    <property type="component" value="Unassembled WGS sequence"/>
</dbReference>
<dbReference type="Gene3D" id="3.40.50.300">
    <property type="entry name" value="P-loop containing nucleotide triphosphate hydrolases"/>
    <property type="match status" value="1"/>
</dbReference>
<protein>
    <submittedName>
        <fullName evidence="7">ABC transporter ATP-binding protein</fullName>
    </submittedName>
</protein>
<dbReference type="InterPro" id="IPR027417">
    <property type="entry name" value="P-loop_NTPase"/>
</dbReference>
<dbReference type="InterPro" id="IPR003439">
    <property type="entry name" value="ABC_transporter-like_ATP-bd"/>
</dbReference>
<name>A0ABU8XVW3_9PROT</name>
<dbReference type="SUPFAM" id="SSF52540">
    <property type="entry name" value="P-loop containing nucleoside triphosphate hydrolases"/>
    <property type="match status" value="1"/>
</dbReference>
<evidence type="ECO:0000259" key="6">
    <source>
        <dbReference type="PROSITE" id="PS50893"/>
    </source>
</evidence>